<dbReference type="SUPFAM" id="SSF50022">
    <property type="entry name" value="ISP domain"/>
    <property type="match status" value="1"/>
</dbReference>
<sequence length="507" mass="53583">MTAKNASLWLDRPRPAANPPIPDGSRVDVVVIGAGLTGLCTALELSRSGATVAVLDARRAGSVTTGRTTGKISLLQGTKLSQIAARYPRDVVRAYVDANRNGRRRLLDLCRGFGVPVQIETAYTYVTTPGGTAALADEFEAASGAGLDVGWNDPSDLPFPVTGAIALAEQAQFDPVDLVEALVHALRERGVPVVENTRVRSVSRGLGRTAVHHAGGSLTADRVVLATGTPILDRGSFFARLEPRRSYCLAVAGVDRPPRGMYLSADSPTRSLRYVPTADGELLVVGGNGHTVGRGGATKPRVADLIGWTGRHFPGGDVTHMWSAQDYHSTDEMPLVGGVLPGDDRILVASGYDKWGMTNAAAAADMIAARIRGEPREWAKPFDPWALSRAPRSAAPTLELNAAVAVEMAKGWTAPLVRSRSSTPPEGTGHVHAGVPVPEAVCTVGGRTHRVSAVCPHLGGIVRWNDAERSWDCPLHGSRFTPEGRLLEGPATRDLSGSDCVADLRGK</sequence>
<dbReference type="Proteomes" id="UP001629745">
    <property type="component" value="Unassembled WGS sequence"/>
</dbReference>
<reference evidence="7 8" key="1">
    <citation type="submission" date="2023-11" db="EMBL/GenBank/DDBJ databases">
        <authorList>
            <person name="Val-Calvo J."/>
            <person name="Scortti M."/>
            <person name="Vazquez-Boland J."/>
        </authorList>
    </citation>
    <scope>NUCLEOTIDE SEQUENCE [LARGE SCALE GENOMIC DNA]</scope>
    <source>
        <strain evidence="7 8">PAM 2766</strain>
    </source>
</reference>
<dbReference type="Gene3D" id="2.102.10.10">
    <property type="entry name" value="Rieske [2Fe-2S] iron-sulphur domain"/>
    <property type="match status" value="1"/>
</dbReference>
<evidence type="ECO:0000259" key="6">
    <source>
        <dbReference type="PROSITE" id="PS51296"/>
    </source>
</evidence>
<feature type="domain" description="Rieske" evidence="6">
    <location>
        <begin position="415"/>
        <end position="495"/>
    </location>
</feature>
<gene>
    <name evidence="7" type="ORF">ABEU20_000983</name>
</gene>
<dbReference type="RefSeq" id="WP_420162984.1">
    <property type="nucleotide sequence ID" value="NZ_JBDLNV010000001.1"/>
</dbReference>
<dbReference type="InterPro" id="IPR036922">
    <property type="entry name" value="Rieske_2Fe-2S_sf"/>
</dbReference>
<comment type="caution">
    <text evidence="7">The sequence shown here is derived from an EMBL/GenBank/DDBJ whole genome shotgun (WGS) entry which is preliminary data.</text>
</comment>
<protein>
    <submittedName>
        <fullName evidence="7">FAD-dependent oxidoreductase</fullName>
    </submittedName>
</protein>
<keyword evidence="2" id="KW-0479">Metal-binding</keyword>
<keyword evidence="4" id="KW-0411">Iron-sulfur</keyword>
<dbReference type="PANTHER" id="PTHR13847:SF274">
    <property type="entry name" value="RIESKE 2FE-2S IRON-SULFUR PROTEIN YHFW-RELATED"/>
    <property type="match status" value="1"/>
</dbReference>
<dbReference type="InterPro" id="IPR006076">
    <property type="entry name" value="FAD-dep_OxRdtase"/>
</dbReference>
<dbReference type="EMBL" id="JBDLNV010000001">
    <property type="protein sequence ID" value="MFM1722429.1"/>
    <property type="molecule type" value="Genomic_DNA"/>
</dbReference>
<evidence type="ECO:0000256" key="5">
    <source>
        <dbReference type="SAM" id="MobiDB-lite"/>
    </source>
</evidence>
<dbReference type="PROSITE" id="PS51296">
    <property type="entry name" value="RIESKE"/>
    <property type="match status" value="1"/>
</dbReference>
<dbReference type="Gene3D" id="3.30.9.10">
    <property type="entry name" value="D-Amino Acid Oxidase, subunit A, domain 2"/>
    <property type="match status" value="1"/>
</dbReference>
<organism evidence="7 8">
    <name type="scientific">Rhodococcus parequi</name>
    <dbReference type="NCBI Taxonomy" id="3137122"/>
    <lineage>
        <taxon>Bacteria</taxon>
        <taxon>Bacillati</taxon>
        <taxon>Actinomycetota</taxon>
        <taxon>Actinomycetes</taxon>
        <taxon>Mycobacteriales</taxon>
        <taxon>Nocardiaceae</taxon>
        <taxon>Rhodococcus</taxon>
    </lineage>
</organism>
<evidence type="ECO:0000313" key="8">
    <source>
        <dbReference type="Proteomes" id="UP001629745"/>
    </source>
</evidence>
<name>A0ABW9FAS6_9NOCA</name>
<dbReference type="PRINTS" id="PR00420">
    <property type="entry name" value="RNGMNOXGNASE"/>
</dbReference>
<keyword evidence="1" id="KW-0001">2Fe-2S</keyword>
<dbReference type="Pfam" id="PF00355">
    <property type="entry name" value="Rieske"/>
    <property type="match status" value="1"/>
</dbReference>
<dbReference type="InterPro" id="IPR017941">
    <property type="entry name" value="Rieske_2Fe-2S"/>
</dbReference>
<accession>A0ABW9FAS6</accession>
<evidence type="ECO:0000256" key="4">
    <source>
        <dbReference type="ARBA" id="ARBA00023014"/>
    </source>
</evidence>
<keyword evidence="3" id="KW-0408">Iron</keyword>
<evidence type="ECO:0000256" key="3">
    <source>
        <dbReference type="ARBA" id="ARBA00023004"/>
    </source>
</evidence>
<dbReference type="InterPro" id="IPR036188">
    <property type="entry name" value="FAD/NAD-bd_sf"/>
</dbReference>
<evidence type="ECO:0000313" key="7">
    <source>
        <dbReference type="EMBL" id="MFM1722429.1"/>
    </source>
</evidence>
<keyword evidence="8" id="KW-1185">Reference proteome</keyword>
<evidence type="ECO:0000256" key="2">
    <source>
        <dbReference type="ARBA" id="ARBA00022723"/>
    </source>
</evidence>
<dbReference type="Pfam" id="PF01266">
    <property type="entry name" value="DAO"/>
    <property type="match status" value="1"/>
</dbReference>
<dbReference type="PANTHER" id="PTHR13847">
    <property type="entry name" value="SARCOSINE DEHYDROGENASE-RELATED"/>
    <property type="match status" value="1"/>
</dbReference>
<dbReference type="SUPFAM" id="SSF51905">
    <property type="entry name" value="FAD/NAD(P)-binding domain"/>
    <property type="match status" value="1"/>
</dbReference>
<evidence type="ECO:0000256" key="1">
    <source>
        <dbReference type="ARBA" id="ARBA00022714"/>
    </source>
</evidence>
<feature type="region of interest" description="Disordered" evidence="5">
    <location>
        <begin position="1"/>
        <end position="21"/>
    </location>
</feature>
<dbReference type="Gene3D" id="3.50.50.60">
    <property type="entry name" value="FAD/NAD(P)-binding domain"/>
    <property type="match status" value="1"/>
</dbReference>
<proteinExistence type="predicted"/>